<proteinExistence type="predicted"/>
<gene>
    <name evidence="2" type="ORF">OS242_07500</name>
</gene>
<evidence type="ECO:0000256" key="1">
    <source>
        <dbReference type="SAM" id="MobiDB-lite"/>
    </source>
</evidence>
<evidence type="ECO:0000313" key="2">
    <source>
        <dbReference type="EMBL" id="MCX7569807.1"/>
    </source>
</evidence>
<comment type="caution">
    <text evidence="2">The sequence shown here is derived from an EMBL/GenBank/DDBJ whole genome shotgun (WGS) entry which is preliminary data.</text>
</comment>
<reference evidence="2 3" key="1">
    <citation type="submission" date="2022-11" db="EMBL/GenBank/DDBJ databases">
        <title>Study of microbial diversity in lake waters.</title>
        <authorList>
            <person name="Zhang J."/>
        </authorList>
    </citation>
    <scope>NUCLEOTIDE SEQUENCE [LARGE SCALE GENOMIC DNA]</scope>
    <source>
        <strain evidence="2 3">DT12</strain>
    </source>
</reference>
<dbReference type="EMBL" id="JAPMLT010000003">
    <property type="protein sequence ID" value="MCX7569807.1"/>
    <property type="molecule type" value="Genomic_DNA"/>
</dbReference>
<sequence>MNHEQLLQTMQHTPFPERMAGFERTRSPQDPQPLAGGGWLIVEYKHLSEDVRFQVLIEQTGEAALQVQQDGHVTPLQRMSVEEAGHVLRRDLLMILEEIEDEL</sequence>
<protein>
    <submittedName>
        <fullName evidence="2">Uncharacterized protein</fullName>
    </submittedName>
</protein>
<dbReference type="RefSeq" id="WP_267151060.1">
    <property type="nucleotide sequence ID" value="NZ_JAPMLT010000003.1"/>
</dbReference>
<feature type="compositionally biased region" description="Polar residues" evidence="1">
    <location>
        <begin position="1"/>
        <end position="12"/>
    </location>
</feature>
<feature type="region of interest" description="Disordered" evidence="1">
    <location>
        <begin position="1"/>
        <end position="34"/>
    </location>
</feature>
<name>A0ABT3WYR8_9BACL</name>
<evidence type="ECO:0000313" key="3">
    <source>
        <dbReference type="Proteomes" id="UP001208017"/>
    </source>
</evidence>
<keyword evidence="3" id="KW-1185">Reference proteome</keyword>
<accession>A0ABT3WYR8</accession>
<organism evidence="2 3">
    <name type="scientific">Tumebacillus lacus</name>
    <dbReference type="NCBI Taxonomy" id="2995335"/>
    <lineage>
        <taxon>Bacteria</taxon>
        <taxon>Bacillati</taxon>
        <taxon>Bacillota</taxon>
        <taxon>Bacilli</taxon>
        <taxon>Bacillales</taxon>
        <taxon>Alicyclobacillaceae</taxon>
        <taxon>Tumebacillus</taxon>
    </lineage>
</organism>
<dbReference type="Proteomes" id="UP001208017">
    <property type="component" value="Unassembled WGS sequence"/>
</dbReference>